<feature type="transmembrane region" description="Helical" evidence="9">
    <location>
        <begin position="69"/>
        <end position="88"/>
    </location>
</feature>
<keyword evidence="6 9" id="KW-1133">Transmembrane helix</keyword>
<comment type="subcellular location">
    <subcellularLocation>
        <location evidence="1">Membrane</location>
        <topology evidence="1">Multi-pass membrane protein</topology>
    </subcellularLocation>
</comment>
<feature type="transmembrane region" description="Helical" evidence="9">
    <location>
        <begin position="270"/>
        <end position="289"/>
    </location>
</feature>
<feature type="transmembrane region" description="Helical" evidence="9">
    <location>
        <begin position="100"/>
        <end position="122"/>
    </location>
</feature>
<feature type="domain" description="ABC transporter" evidence="10">
    <location>
        <begin position="1164"/>
        <end position="1442"/>
    </location>
</feature>
<dbReference type="Gene3D" id="1.20.1560.10">
    <property type="entry name" value="ABC transporter type 1, transmembrane domain"/>
    <property type="match status" value="2"/>
</dbReference>
<keyword evidence="12" id="KW-0378">Hydrolase</keyword>
<feature type="transmembrane region" description="Helical" evidence="9">
    <location>
        <begin position="44"/>
        <end position="63"/>
    </location>
</feature>
<dbReference type="SUPFAM" id="SSF90123">
    <property type="entry name" value="ABC transporter transmembrane region"/>
    <property type="match status" value="2"/>
</dbReference>
<feature type="transmembrane region" description="Helical" evidence="9">
    <location>
        <begin position="1069"/>
        <end position="1091"/>
    </location>
</feature>
<dbReference type="Pfam" id="PF00005">
    <property type="entry name" value="ABC_tran"/>
    <property type="match status" value="2"/>
</dbReference>
<evidence type="ECO:0000256" key="7">
    <source>
        <dbReference type="ARBA" id="ARBA00023136"/>
    </source>
</evidence>
<name>A0AA39WMF2_9PEZI</name>
<evidence type="ECO:0000313" key="12">
    <source>
        <dbReference type="EMBL" id="KAK0618103.1"/>
    </source>
</evidence>
<dbReference type="InterPro" id="IPR027417">
    <property type="entry name" value="P-loop_NTPase"/>
</dbReference>
<comment type="caution">
    <text evidence="12">The sequence shown here is derived from an EMBL/GenBank/DDBJ whole genome shotgun (WGS) entry which is preliminary data.</text>
</comment>
<feature type="domain" description="ABC transmembrane type-1" evidence="11">
    <location>
        <begin position="250"/>
        <end position="536"/>
    </location>
</feature>
<evidence type="ECO:0000256" key="9">
    <source>
        <dbReference type="SAM" id="Phobius"/>
    </source>
</evidence>
<keyword evidence="5" id="KW-0067">ATP-binding</keyword>
<dbReference type="PANTHER" id="PTHR24223:SF345">
    <property type="entry name" value="ABC MULTIDRUG TRANSPORTER (EUROFUNG)"/>
    <property type="match status" value="1"/>
</dbReference>
<evidence type="ECO:0000256" key="8">
    <source>
        <dbReference type="SAM" id="MobiDB-lite"/>
    </source>
</evidence>
<evidence type="ECO:0000259" key="10">
    <source>
        <dbReference type="PROSITE" id="PS50893"/>
    </source>
</evidence>
<feature type="domain" description="ABC transmembrane type-1" evidence="11">
    <location>
        <begin position="851"/>
        <end position="1126"/>
    </location>
</feature>
<accession>A0AA39WMF2</accession>
<dbReference type="GO" id="GO:0016020">
    <property type="term" value="C:membrane"/>
    <property type="evidence" value="ECO:0007669"/>
    <property type="project" value="UniProtKB-SubCell"/>
</dbReference>
<keyword evidence="4" id="KW-0547">Nucleotide-binding</keyword>
<dbReference type="SMART" id="SM00382">
    <property type="entry name" value="AAA"/>
    <property type="match status" value="2"/>
</dbReference>
<dbReference type="GO" id="GO:0005524">
    <property type="term" value="F:ATP binding"/>
    <property type="evidence" value="ECO:0007669"/>
    <property type="project" value="UniProtKB-KW"/>
</dbReference>
<evidence type="ECO:0000256" key="6">
    <source>
        <dbReference type="ARBA" id="ARBA00022989"/>
    </source>
</evidence>
<evidence type="ECO:0000256" key="1">
    <source>
        <dbReference type="ARBA" id="ARBA00004141"/>
    </source>
</evidence>
<proteinExistence type="predicted"/>
<feature type="transmembrane region" description="Helical" evidence="9">
    <location>
        <begin position="840"/>
        <end position="863"/>
    </location>
</feature>
<feature type="transmembrane region" description="Helical" evidence="9">
    <location>
        <begin position="473"/>
        <end position="498"/>
    </location>
</feature>
<dbReference type="PROSITE" id="PS50893">
    <property type="entry name" value="ABC_TRANSPORTER_2"/>
    <property type="match status" value="2"/>
</dbReference>
<organism evidence="12 13">
    <name type="scientific">Bombardia bombarda</name>
    <dbReference type="NCBI Taxonomy" id="252184"/>
    <lineage>
        <taxon>Eukaryota</taxon>
        <taxon>Fungi</taxon>
        <taxon>Dikarya</taxon>
        <taxon>Ascomycota</taxon>
        <taxon>Pezizomycotina</taxon>
        <taxon>Sordariomycetes</taxon>
        <taxon>Sordariomycetidae</taxon>
        <taxon>Sordariales</taxon>
        <taxon>Lasiosphaeriaceae</taxon>
        <taxon>Bombardia</taxon>
    </lineage>
</organism>
<dbReference type="PROSITE" id="PS00211">
    <property type="entry name" value="ABC_TRANSPORTER_1"/>
    <property type="match status" value="2"/>
</dbReference>
<keyword evidence="2" id="KW-0813">Transport</keyword>
<reference evidence="12" key="1">
    <citation type="submission" date="2023-06" db="EMBL/GenBank/DDBJ databases">
        <title>Genome-scale phylogeny and comparative genomics of the fungal order Sordariales.</title>
        <authorList>
            <consortium name="Lawrence Berkeley National Laboratory"/>
            <person name="Hensen N."/>
            <person name="Bonometti L."/>
            <person name="Westerberg I."/>
            <person name="Brannstrom I.O."/>
            <person name="Guillou S."/>
            <person name="Cros-Aarteil S."/>
            <person name="Calhoun S."/>
            <person name="Haridas S."/>
            <person name="Kuo A."/>
            <person name="Mondo S."/>
            <person name="Pangilinan J."/>
            <person name="Riley R."/>
            <person name="LaButti K."/>
            <person name="Andreopoulos B."/>
            <person name="Lipzen A."/>
            <person name="Chen C."/>
            <person name="Yanf M."/>
            <person name="Daum C."/>
            <person name="Ng V."/>
            <person name="Clum A."/>
            <person name="Steindorff A."/>
            <person name="Ohm R."/>
            <person name="Martin F."/>
            <person name="Silar P."/>
            <person name="Natvig D."/>
            <person name="Lalanne C."/>
            <person name="Gautier V."/>
            <person name="Ament-velasquez S.L."/>
            <person name="Kruys A."/>
            <person name="Hutchinson M.I."/>
            <person name="Powell A.J."/>
            <person name="Barry K."/>
            <person name="Miller A.N."/>
            <person name="Grigoriev I.V."/>
            <person name="Debuchy R."/>
            <person name="Gladieux P."/>
            <person name="Thoren M.H."/>
            <person name="Johannesson H."/>
        </authorList>
    </citation>
    <scope>NUCLEOTIDE SEQUENCE</scope>
    <source>
        <strain evidence="12">SMH3391-2</strain>
    </source>
</reference>
<sequence length="1443" mass="159233">MPLLPLLSPALSVIFLLLLPCRLYKLSQEVAKVRRGGWLGRVKIASSVLFSFLQVVTLLFPGFPRGNNPGFAAVSPVASFGLVWLSQLEHQRSARPSGLIQLYLISSLLCDLIQLTVPTIWLPGNFGHFSLGLMFAAKLILLCVESLDKQSVLLDRWRDLPPEERAGILSRAFVYWISPVLARGYKGALANHELPDIDRKLSSKDLRAAILQAWVQRSSSSLPLVLAKSLLQPFLAVIVPRLCLLMFRYGQPLLIRYAIVFVNSADTAEYEGYFIVLAAIFIYAGLAISTRAYKHGLNRLEVMIRGSLIGLLHERSLVALTDAYGHGKTAALVTTDVSALEDTAEMFHETWAQILEVIIGTALLAKQVGWVWPLPHVITIGELVPPITCHLDRYQYTSYTACSQTSRYVAKNLKTRQTEWNAATRKRLSITTTVLGSIKTIKMLGMQDAVKEHVLGLRNKELDRARAVRWVMVIYNASANALGMFAPVVTVVIFALIAMFNGMALDTETAFPTIAILALVTNSANMVMTYIPRAVSSYASFERIQSYLEPVSFVDHTTGKTRCRDVTTPMVLIKDLDMTWKDSDKKILENINMEVSRGAVIACSGPVGAGKTILARAILGELVPTSGIVRVSTDRVAYCAQTPWLPNLTIKEIICGPTAEPGMDEPWYNTVVRACCLDQDLAALPNDSNTVVGDEGMNLSGGQRQRVALARAIFQRCDLAIFDDTFSALDGRTDAQVAQNLFGPDGLFRKAGTTVLWITNSTEHFHLADSVIILERRIAEQGHWSQLKAKGQQIAKLIRHDNISSLVDSTKGARNHNRAPAKGSPPDTDRGNGDISLYGYYFASAGFANIVLMIACTASYSFFITFPQYWVKWWTQDDGKDTVFYASGYALLNFMAWVTTNGIMWSQVMRVAPTSGLVLHERLLRSIMRAPLFFFSNNDTGVLLNHFSQDIQLVDKQLASSVSNLAVQVFKLTTQASLLFAVQPIMIVTLPFCTVIVYVVQRVYLRTSRQLRLIELESRSAVYSSLLETARGIETIRAFGWQSNVVAENVDRLDLSQRPFYLLLCLQRWLNIVLDFLIAAVAVGTITLCVVLKGTTTGGQVGVALSMVLAANTTLLRLVGSWTNLEISLGAVSRLKTVEETTLVEDDLSENIIPGGNWPTAGGLEFKNVSASYNNDAYALHNLDLKIDPGQTVVICGRTGSGKSSLLLTLLRLLEIRSGSVLVDDVDISRVPRAIIRQRCFITIAQDPFLLPDASLRFNLDPEGTLSDLDLVDLLERVGLLTTLLETQHNEEDGEEISHSDVDSQTPLLHEQRRRRRTDTSNILDRTLSTLPVLSGGQAQLLALARGVAQSWALSRANRGIGSGNSRARPIVLLDEVTSSLDAITETTVYDIVQEEFVARGHTVIMVTHRLGAFLAWRAEHGEGKKAVIVWMKEGCVEKAEHS</sequence>
<gene>
    <name evidence="12" type="ORF">B0T17DRAFT_536907</name>
</gene>
<keyword evidence="13" id="KW-1185">Reference proteome</keyword>
<evidence type="ECO:0000256" key="2">
    <source>
        <dbReference type="ARBA" id="ARBA00022448"/>
    </source>
</evidence>
<dbReference type="GO" id="GO:0140359">
    <property type="term" value="F:ABC-type transporter activity"/>
    <property type="evidence" value="ECO:0007669"/>
    <property type="project" value="InterPro"/>
</dbReference>
<dbReference type="Proteomes" id="UP001174934">
    <property type="component" value="Unassembled WGS sequence"/>
</dbReference>
<feature type="compositionally biased region" description="Basic and acidic residues" evidence="8">
    <location>
        <begin position="1290"/>
        <end position="1302"/>
    </location>
</feature>
<dbReference type="InterPro" id="IPR050173">
    <property type="entry name" value="ABC_transporter_C-like"/>
</dbReference>
<keyword evidence="7 9" id="KW-0472">Membrane</keyword>
<evidence type="ECO:0000313" key="13">
    <source>
        <dbReference type="Proteomes" id="UP001174934"/>
    </source>
</evidence>
<dbReference type="InterPro" id="IPR017871">
    <property type="entry name" value="ABC_transporter-like_CS"/>
</dbReference>
<feature type="transmembrane region" description="Helical" evidence="9">
    <location>
        <begin position="510"/>
        <end position="531"/>
    </location>
</feature>
<dbReference type="PROSITE" id="PS50929">
    <property type="entry name" value="ABC_TM1F"/>
    <property type="match status" value="2"/>
</dbReference>
<feature type="transmembrane region" description="Helical" evidence="9">
    <location>
        <begin position="6"/>
        <end position="24"/>
    </location>
</feature>
<dbReference type="EMBL" id="JAULSR010000005">
    <property type="protein sequence ID" value="KAK0618103.1"/>
    <property type="molecule type" value="Genomic_DNA"/>
</dbReference>
<dbReference type="InterPro" id="IPR003593">
    <property type="entry name" value="AAA+_ATPase"/>
</dbReference>
<evidence type="ECO:0000256" key="3">
    <source>
        <dbReference type="ARBA" id="ARBA00022692"/>
    </source>
</evidence>
<dbReference type="CDD" id="cd18580">
    <property type="entry name" value="ABC_6TM_ABCC_D2"/>
    <property type="match status" value="1"/>
</dbReference>
<evidence type="ECO:0000256" key="4">
    <source>
        <dbReference type="ARBA" id="ARBA00022741"/>
    </source>
</evidence>
<dbReference type="InterPro" id="IPR011527">
    <property type="entry name" value="ABC1_TM_dom"/>
</dbReference>
<dbReference type="SUPFAM" id="SSF52540">
    <property type="entry name" value="P-loop containing nucleoside triphosphate hydrolases"/>
    <property type="match status" value="2"/>
</dbReference>
<feature type="domain" description="ABC transporter" evidence="10">
    <location>
        <begin position="573"/>
        <end position="801"/>
    </location>
</feature>
<evidence type="ECO:0000259" key="11">
    <source>
        <dbReference type="PROSITE" id="PS50929"/>
    </source>
</evidence>
<feature type="transmembrane region" description="Helical" evidence="9">
    <location>
        <begin position="978"/>
        <end position="1000"/>
    </location>
</feature>
<dbReference type="FunFam" id="1.20.1560.10:FF:000329">
    <property type="entry name" value="p-loop containing nucleoside triphosphate hydrolase protein"/>
    <property type="match status" value="1"/>
</dbReference>
<feature type="transmembrane region" description="Helical" evidence="9">
    <location>
        <begin position="883"/>
        <end position="900"/>
    </location>
</feature>
<dbReference type="Gene3D" id="3.40.50.300">
    <property type="entry name" value="P-loop containing nucleotide triphosphate hydrolases"/>
    <property type="match status" value="2"/>
</dbReference>
<dbReference type="InterPro" id="IPR044726">
    <property type="entry name" value="ABCC_6TM_D2"/>
</dbReference>
<evidence type="ECO:0000256" key="5">
    <source>
        <dbReference type="ARBA" id="ARBA00022840"/>
    </source>
</evidence>
<feature type="region of interest" description="Disordered" evidence="8">
    <location>
        <begin position="1290"/>
        <end position="1321"/>
    </location>
</feature>
<dbReference type="InterPro" id="IPR003439">
    <property type="entry name" value="ABC_transporter-like_ATP-bd"/>
</dbReference>
<feature type="region of interest" description="Disordered" evidence="8">
    <location>
        <begin position="810"/>
        <end position="830"/>
    </location>
</feature>
<keyword evidence="3 9" id="KW-0812">Transmembrane</keyword>
<dbReference type="PANTHER" id="PTHR24223">
    <property type="entry name" value="ATP-BINDING CASSETTE SUB-FAMILY C"/>
    <property type="match status" value="1"/>
</dbReference>
<dbReference type="InterPro" id="IPR036640">
    <property type="entry name" value="ABC1_TM_sf"/>
</dbReference>
<feature type="transmembrane region" description="Helical" evidence="9">
    <location>
        <begin position="1103"/>
        <end position="1123"/>
    </location>
</feature>
<dbReference type="GO" id="GO:0016887">
    <property type="term" value="F:ATP hydrolysis activity"/>
    <property type="evidence" value="ECO:0007669"/>
    <property type="project" value="InterPro"/>
</dbReference>
<dbReference type="Pfam" id="PF00664">
    <property type="entry name" value="ABC_membrane"/>
    <property type="match status" value="2"/>
</dbReference>
<protein>
    <submittedName>
        <fullName evidence="12">P-loop containing nucleoside triphosphate hydrolase protein</fullName>
    </submittedName>
</protein>